<evidence type="ECO:0000313" key="1">
    <source>
        <dbReference type="EMBL" id="VUS74151.1"/>
    </source>
</evidence>
<sequence length="68" mass="7745">MFKLLITLINHEAGDRRELVHNGGYKTREAAWKEAQKMAYIRKNSIGTITHECIVEIAEAGNNYAINQ</sequence>
<evidence type="ECO:0000313" key="2">
    <source>
        <dbReference type="Proteomes" id="UP000317652"/>
    </source>
</evidence>
<comment type="caution">
    <text evidence="1">The sequence shown here is derived from an EMBL/GenBank/DDBJ whole genome shotgun (WGS) entry which is preliminary data.</text>
</comment>
<dbReference type="EMBL" id="CABGGS010000043">
    <property type="protein sequence ID" value="VUS74151.1"/>
    <property type="molecule type" value="Genomic_DNA"/>
</dbReference>
<accession>A0ABY6VGV8</accession>
<reference evidence="1 2" key="1">
    <citation type="submission" date="2019-07" db="EMBL/GenBank/DDBJ databases">
        <authorList>
            <person name="Brisse S."/>
            <person name="Rodrigues C."/>
            <person name="Thorpe H."/>
        </authorList>
    </citation>
    <scope>NUCLEOTIDE SEQUENCE [LARGE SCALE GENOMIC DNA]</scope>
    <source>
        <strain evidence="1">SB6411</strain>
    </source>
</reference>
<gene>
    <name evidence="1" type="ORF">SB6411_02574</name>
</gene>
<dbReference type="Proteomes" id="UP000317652">
    <property type="component" value="Unassembled WGS sequence"/>
</dbReference>
<protein>
    <submittedName>
        <fullName evidence="1">Uncharacterized protein</fullName>
    </submittedName>
</protein>
<organism evidence="1 2">
    <name type="scientific">Klebsiella spallanzanii</name>
    <dbReference type="NCBI Taxonomy" id="2587528"/>
    <lineage>
        <taxon>Bacteria</taxon>
        <taxon>Pseudomonadati</taxon>
        <taxon>Pseudomonadota</taxon>
        <taxon>Gammaproteobacteria</taxon>
        <taxon>Enterobacterales</taxon>
        <taxon>Enterobacteriaceae</taxon>
        <taxon>Klebsiella/Raoultella group</taxon>
        <taxon>Klebsiella</taxon>
    </lineage>
</organism>
<name>A0ABY6VGV8_9ENTR</name>
<keyword evidence="2" id="KW-1185">Reference proteome</keyword>
<dbReference type="RefSeq" id="WP_142982328.1">
    <property type="nucleotide sequence ID" value="NZ_CABGGS010000043.1"/>
</dbReference>
<proteinExistence type="predicted"/>